<gene>
    <name evidence="5" type="primary">lrrc58</name>
    <name evidence="5" type="ORF">Tcan_09462</name>
</gene>
<dbReference type="Proteomes" id="UP000031036">
    <property type="component" value="Unassembled WGS sequence"/>
</dbReference>
<dbReference type="SMART" id="SM00369">
    <property type="entry name" value="LRR_TYP"/>
    <property type="match status" value="7"/>
</dbReference>
<organism evidence="5 6">
    <name type="scientific">Toxocara canis</name>
    <name type="common">Canine roundworm</name>
    <dbReference type="NCBI Taxonomy" id="6265"/>
    <lineage>
        <taxon>Eukaryota</taxon>
        <taxon>Metazoa</taxon>
        <taxon>Ecdysozoa</taxon>
        <taxon>Nematoda</taxon>
        <taxon>Chromadorea</taxon>
        <taxon>Rhabditida</taxon>
        <taxon>Spirurina</taxon>
        <taxon>Ascaridomorpha</taxon>
        <taxon>Ascaridoidea</taxon>
        <taxon>Toxocaridae</taxon>
        <taxon>Toxocara</taxon>
    </lineage>
</organism>
<dbReference type="STRING" id="6265.A0A0B2VCW2"/>
<dbReference type="PROSITE" id="PS51450">
    <property type="entry name" value="LRR"/>
    <property type="match status" value="2"/>
</dbReference>
<comment type="similarity">
    <text evidence="3">Belongs to the SHOC2 family.</text>
</comment>
<feature type="domain" description="Disease resistance R13L4/SHOC-2-like LRR" evidence="4">
    <location>
        <begin position="90"/>
        <end position="171"/>
    </location>
</feature>
<dbReference type="EMBL" id="JPKZ01001925">
    <property type="protein sequence ID" value="KHN79373.1"/>
    <property type="molecule type" value="Genomic_DNA"/>
</dbReference>
<accession>A0A0B2VCW2</accession>
<protein>
    <submittedName>
        <fullName evidence="5">Leucine-rich repeat-containing protein 58</fullName>
    </submittedName>
</protein>
<dbReference type="OMA" id="ANGHCEG"/>
<dbReference type="Gene3D" id="3.80.10.10">
    <property type="entry name" value="Ribonuclease Inhibitor"/>
    <property type="match status" value="1"/>
</dbReference>
<dbReference type="InterPro" id="IPR001611">
    <property type="entry name" value="Leu-rich_rpt"/>
</dbReference>
<dbReference type="SUPFAM" id="SSF52058">
    <property type="entry name" value="L domain-like"/>
    <property type="match status" value="1"/>
</dbReference>
<proteinExistence type="inferred from homology"/>
<comment type="caution">
    <text evidence="5">The sequence shown here is derived from an EMBL/GenBank/DDBJ whole genome shotgun (WGS) entry which is preliminary data.</text>
</comment>
<dbReference type="InterPro" id="IPR055414">
    <property type="entry name" value="LRR_R13L4/SHOC2-like"/>
</dbReference>
<evidence type="ECO:0000313" key="5">
    <source>
        <dbReference type="EMBL" id="KHN79373.1"/>
    </source>
</evidence>
<dbReference type="AlphaFoldDB" id="A0A0B2VCW2"/>
<keyword evidence="2" id="KW-0677">Repeat</keyword>
<dbReference type="Pfam" id="PF23598">
    <property type="entry name" value="LRR_14"/>
    <property type="match status" value="1"/>
</dbReference>
<dbReference type="PANTHER" id="PTHR45752">
    <property type="entry name" value="LEUCINE-RICH REPEAT-CONTAINING"/>
    <property type="match status" value="1"/>
</dbReference>
<evidence type="ECO:0000313" key="6">
    <source>
        <dbReference type="Proteomes" id="UP000031036"/>
    </source>
</evidence>
<dbReference type="OrthoDB" id="1053178at2759"/>
<dbReference type="PANTHER" id="PTHR45752:SF196">
    <property type="entry name" value="GH17740P"/>
    <property type="match status" value="1"/>
</dbReference>
<dbReference type="SMART" id="SM00364">
    <property type="entry name" value="LRR_BAC"/>
    <property type="match status" value="7"/>
</dbReference>
<evidence type="ECO:0000256" key="1">
    <source>
        <dbReference type="ARBA" id="ARBA00022614"/>
    </source>
</evidence>
<name>A0A0B2VCW2_TOXCA</name>
<sequence length="370" mass="41322">MEHSKAVTNEDDDILLPNSSIQHEIDLSESGIDMLPDDYFSKHNLSSDPELVHNISLSGNQLIELPTTITIFSNLISVSVCNNRLVNFPEDFGSLRHLRFLDARNNLLENLPKSFAMLNKLQTINLSGNRFTHIPDVLFQLQTVRALHLGGNRIETVPNAIGTLLSLDVLYLGGNRLTEIPATIGRLLNLTVLSLCGNQLETIPATIADLQSLRTLVLHSNLLTTLPTEIVRLRNLQHLSLRNNPLVNQFVRDMSFEPPTLKELSARTVKMKIAESTFTTVLPQVLTEYIASANQCVNPKCKGVYFDACVEHVKFVDFCGKYRVPLLQYLCSPRCSSSTPAYAHSDSSDSEGFDEWPSTSDYKLRKVMLG</sequence>
<evidence type="ECO:0000256" key="2">
    <source>
        <dbReference type="ARBA" id="ARBA00022737"/>
    </source>
</evidence>
<dbReference type="InterPro" id="IPR003591">
    <property type="entry name" value="Leu-rich_rpt_typical-subtyp"/>
</dbReference>
<evidence type="ECO:0000256" key="3">
    <source>
        <dbReference type="ARBA" id="ARBA00023786"/>
    </source>
</evidence>
<evidence type="ECO:0000259" key="4">
    <source>
        <dbReference type="Pfam" id="PF23598"/>
    </source>
</evidence>
<dbReference type="InterPro" id="IPR050715">
    <property type="entry name" value="LRR-SigEffector_domain"/>
</dbReference>
<dbReference type="Pfam" id="PF13855">
    <property type="entry name" value="LRR_8"/>
    <property type="match status" value="1"/>
</dbReference>
<dbReference type="InterPro" id="IPR032675">
    <property type="entry name" value="LRR_dom_sf"/>
</dbReference>
<keyword evidence="1" id="KW-0433">Leucine-rich repeat</keyword>
<keyword evidence="6" id="KW-1185">Reference proteome</keyword>
<reference evidence="5 6" key="1">
    <citation type="submission" date="2014-11" db="EMBL/GenBank/DDBJ databases">
        <title>Genetic blueprint of the zoonotic pathogen Toxocara canis.</title>
        <authorList>
            <person name="Zhu X.-Q."/>
            <person name="Korhonen P.K."/>
            <person name="Cai H."/>
            <person name="Young N.D."/>
            <person name="Nejsum P."/>
            <person name="von Samson-Himmelstjerna G."/>
            <person name="Boag P.R."/>
            <person name="Tan P."/>
            <person name="Li Q."/>
            <person name="Min J."/>
            <person name="Yang Y."/>
            <person name="Wang X."/>
            <person name="Fang X."/>
            <person name="Hall R.S."/>
            <person name="Hofmann A."/>
            <person name="Sternberg P.W."/>
            <person name="Jex A.R."/>
            <person name="Gasser R.B."/>
        </authorList>
    </citation>
    <scope>NUCLEOTIDE SEQUENCE [LARGE SCALE GENOMIC DNA]</scope>
    <source>
        <strain evidence="5">PN_DK_2014</strain>
    </source>
</reference>